<evidence type="ECO:0000313" key="5">
    <source>
        <dbReference type="RefSeq" id="XP_022100907.1"/>
    </source>
</evidence>
<feature type="signal peptide" evidence="1">
    <location>
        <begin position="1"/>
        <end position="21"/>
    </location>
</feature>
<reference evidence="4 5" key="1">
    <citation type="submission" date="2025-04" db="UniProtKB">
        <authorList>
            <consortium name="RefSeq"/>
        </authorList>
    </citation>
    <scope>IDENTIFICATION</scope>
</reference>
<dbReference type="Pfam" id="PF00188">
    <property type="entry name" value="CAP"/>
    <property type="match status" value="1"/>
</dbReference>
<evidence type="ECO:0000256" key="1">
    <source>
        <dbReference type="SAM" id="SignalP"/>
    </source>
</evidence>
<evidence type="ECO:0000313" key="3">
    <source>
        <dbReference type="Proteomes" id="UP000694845"/>
    </source>
</evidence>
<organism evidence="3 4">
    <name type="scientific">Acanthaster planci</name>
    <name type="common">Crown-of-thorns starfish</name>
    <dbReference type="NCBI Taxonomy" id="133434"/>
    <lineage>
        <taxon>Eukaryota</taxon>
        <taxon>Metazoa</taxon>
        <taxon>Echinodermata</taxon>
        <taxon>Eleutherozoa</taxon>
        <taxon>Asterozoa</taxon>
        <taxon>Asteroidea</taxon>
        <taxon>Valvatacea</taxon>
        <taxon>Valvatida</taxon>
        <taxon>Acanthasteridae</taxon>
        <taxon>Acanthaster</taxon>
    </lineage>
</organism>
<dbReference type="OMA" id="PANCDYG"/>
<name>A0A8B7ZCI8_ACAPL</name>
<evidence type="ECO:0000313" key="4">
    <source>
        <dbReference type="RefSeq" id="XP_022100906.1"/>
    </source>
</evidence>
<dbReference type="RefSeq" id="XP_022100907.1">
    <property type="nucleotide sequence ID" value="XM_022245215.1"/>
</dbReference>
<feature type="chain" id="PRO_5044665692" evidence="1">
    <location>
        <begin position="22"/>
        <end position="307"/>
    </location>
</feature>
<dbReference type="KEGG" id="aplc:110984743"/>
<dbReference type="SMART" id="SM00198">
    <property type="entry name" value="SCP"/>
    <property type="match status" value="1"/>
</dbReference>
<keyword evidence="3" id="KW-1185">Reference proteome</keyword>
<dbReference type="SUPFAM" id="SSF55797">
    <property type="entry name" value="PR-1-like"/>
    <property type="match status" value="1"/>
</dbReference>
<dbReference type="GeneID" id="110984743"/>
<evidence type="ECO:0000259" key="2">
    <source>
        <dbReference type="SMART" id="SM00198"/>
    </source>
</evidence>
<sequence>MTRYIAFIICIAYAVSDVSSALYVPDAQIRQMIVNAHNALRRKVATRWTDKGLAASNMRKMSWDAELADEAVTQATCDRVEDISGMSWAVGGHPSVAFFDDLEDRAHGKNVAVSQHRNILQMIEEWSAGEGHFDYEYHTCEPDYACTAFKQMILANASRVGCSLNPYCELDGESVKLLVCMYDEKFSIFFDLYIVGPPCSKCQSPTGFCEDALCVSSCHGSSSGECSCQKTCHHPGVGEGVLDAHTCMCDCTYGLGIDCQDLCENPQYYVNYDYCADINNPESCETDQTFQLEFCPANCDYGCRPAP</sequence>
<accession>A0A8B7ZCI8</accession>
<dbReference type="PANTHER" id="PTHR10334">
    <property type="entry name" value="CYSTEINE-RICH SECRETORY PROTEIN-RELATED"/>
    <property type="match status" value="1"/>
</dbReference>
<dbReference type="RefSeq" id="XP_022100906.1">
    <property type="nucleotide sequence ID" value="XM_022245214.1"/>
</dbReference>
<dbReference type="InterPro" id="IPR035940">
    <property type="entry name" value="CAP_sf"/>
</dbReference>
<dbReference type="CDD" id="cd05380">
    <property type="entry name" value="CAP_euk"/>
    <property type="match status" value="1"/>
</dbReference>
<proteinExistence type="predicted"/>
<keyword evidence="1" id="KW-0732">Signal</keyword>
<dbReference type="OrthoDB" id="10026604at2759"/>
<feature type="domain" description="SCP" evidence="2">
    <location>
        <begin position="28"/>
        <end position="190"/>
    </location>
</feature>
<dbReference type="Proteomes" id="UP000694845">
    <property type="component" value="Unplaced"/>
</dbReference>
<dbReference type="Gene3D" id="3.40.33.10">
    <property type="entry name" value="CAP"/>
    <property type="match status" value="1"/>
</dbReference>
<dbReference type="AlphaFoldDB" id="A0A8B7ZCI8"/>
<protein>
    <submittedName>
        <fullName evidence="4 5">Cysteine-rich secretory protein 1-like</fullName>
    </submittedName>
</protein>
<dbReference type="InterPro" id="IPR014044">
    <property type="entry name" value="CAP_dom"/>
</dbReference>
<gene>
    <name evidence="4 5" type="primary">LOC110984743</name>
</gene>
<dbReference type="InterPro" id="IPR001283">
    <property type="entry name" value="CRISP-related"/>
</dbReference>